<evidence type="ECO:0000256" key="3">
    <source>
        <dbReference type="ARBA" id="ARBA00022741"/>
    </source>
</evidence>
<gene>
    <name evidence="6" type="ordered locus">Pcryo_1402</name>
</gene>
<sequence>MIQFCTLIAHLPCIVGTSPTNQYQLDEMTISMANNTSRSSNNKQSIDNLKTSGFDRRMSIAKTSLNIGRRWAGNSVSGMFLNKEARTARNQIFMEEQAHYLAEELGKLKGSVVKIGQMLAIYGEHILPPEITRALQTLNDDTATLAWPKIEQNLQDLLGNKLQDLQVDPVPIGTASLAQVHRATVIATGEQVVLKIQYPGVADAINSDLALFKSLLKVSNIVPQTRSLDAWFEEIRDLLHHEVDYEAEADTTERFYNRLIDDARYVVPRINRHYSTKRLLCMSYEPGISVVSDALQLLPLERRNAIGQAAIEIMIQEIFVWGEMQTDPNFGNYLVRVARDETEIDKLVLLDFGAIRQFDNNLLTIAHNLLRSGYYHDHQSMMSAMTGYDFFDTMSDKVRSDIASLFLLATEPFSEPVINTDMPANCLDDQQRYIWANSKLHTRLSNDATQAMQSFEFNLPPKEFMFISRKFIGAYTFLTVLDARTDSNNLVKPFL</sequence>
<evidence type="ECO:0000259" key="5">
    <source>
        <dbReference type="Pfam" id="PF03109"/>
    </source>
</evidence>
<dbReference type="PANTHER" id="PTHR43851:SF3">
    <property type="entry name" value="COENZYME Q8"/>
    <property type="match status" value="1"/>
</dbReference>
<protein>
    <submittedName>
        <fullName evidence="6">ABC-1</fullName>
    </submittedName>
</protein>
<keyword evidence="4" id="KW-0067">ATP-binding</keyword>
<comment type="similarity">
    <text evidence="1">Belongs to the protein kinase superfamily. ADCK protein kinase family.</text>
</comment>
<dbReference type="GO" id="GO:0016740">
    <property type="term" value="F:transferase activity"/>
    <property type="evidence" value="ECO:0007669"/>
    <property type="project" value="UniProtKB-KW"/>
</dbReference>
<dbReference type="KEGG" id="pcr:Pcryo_1402"/>
<dbReference type="InterPro" id="IPR051409">
    <property type="entry name" value="Atypical_kinase_ADCK"/>
</dbReference>
<dbReference type="SUPFAM" id="SSF56112">
    <property type="entry name" value="Protein kinase-like (PK-like)"/>
    <property type="match status" value="1"/>
</dbReference>
<evidence type="ECO:0000313" key="6">
    <source>
        <dbReference type="EMBL" id="ABE75181.1"/>
    </source>
</evidence>
<dbReference type="GO" id="GO:0005524">
    <property type="term" value="F:ATP binding"/>
    <property type="evidence" value="ECO:0007669"/>
    <property type="project" value="UniProtKB-KW"/>
</dbReference>
<dbReference type="CDD" id="cd13970">
    <property type="entry name" value="ABC1_ADCK3"/>
    <property type="match status" value="1"/>
</dbReference>
<dbReference type="Pfam" id="PF03109">
    <property type="entry name" value="ABC1"/>
    <property type="match status" value="1"/>
</dbReference>
<reference evidence="6" key="1">
    <citation type="submission" date="2006-03" db="EMBL/GenBank/DDBJ databases">
        <title>Complete sequence of chromosome of Psychrobacter cryohalolentis K5.</title>
        <authorList>
            <consortium name="US DOE Joint Genome Institute"/>
            <person name="Copeland A."/>
            <person name="Lucas S."/>
            <person name="Lapidus A."/>
            <person name="Barry K."/>
            <person name="Detter J.C."/>
            <person name="Glavina del Rio T."/>
            <person name="Hammon N."/>
            <person name="Israni S."/>
            <person name="Dalin E."/>
            <person name="Tice H."/>
            <person name="Pitluck S."/>
            <person name="Brettin T."/>
            <person name="Bruce D."/>
            <person name="Han C."/>
            <person name="Tapia R."/>
            <person name="Sims D.R."/>
            <person name="Gilna P."/>
            <person name="Schmutz J."/>
            <person name="Larimer F."/>
            <person name="Land M."/>
            <person name="Hauser L."/>
            <person name="Kyrpides N."/>
            <person name="Kim E."/>
            <person name="Richardson P."/>
        </authorList>
    </citation>
    <scope>NUCLEOTIDE SEQUENCE</scope>
    <source>
        <strain evidence="6">K5</strain>
    </source>
</reference>
<organism evidence="6 7">
    <name type="scientific">Psychrobacter cryohalolentis (strain ATCC BAA-1226 / DSM 17306 / VKM B-2378 / K5)</name>
    <dbReference type="NCBI Taxonomy" id="335284"/>
    <lineage>
        <taxon>Bacteria</taxon>
        <taxon>Pseudomonadati</taxon>
        <taxon>Pseudomonadota</taxon>
        <taxon>Gammaproteobacteria</taxon>
        <taxon>Moraxellales</taxon>
        <taxon>Moraxellaceae</taxon>
        <taxon>Psychrobacter</taxon>
    </lineage>
</organism>
<dbReference type="EMBL" id="CP000323">
    <property type="protein sequence ID" value="ABE75181.1"/>
    <property type="molecule type" value="Genomic_DNA"/>
</dbReference>
<evidence type="ECO:0000256" key="1">
    <source>
        <dbReference type="ARBA" id="ARBA00009670"/>
    </source>
</evidence>
<dbReference type="Proteomes" id="UP000002425">
    <property type="component" value="Chromosome"/>
</dbReference>
<evidence type="ECO:0000256" key="2">
    <source>
        <dbReference type="ARBA" id="ARBA00022679"/>
    </source>
</evidence>
<dbReference type="InterPro" id="IPR034646">
    <property type="entry name" value="ADCK3_dom"/>
</dbReference>
<dbReference type="PANTHER" id="PTHR43851">
    <property type="match status" value="1"/>
</dbReference>
<evidence type="ECO:0000256" key="4">
    <source>
        <dbReference type="ARBA" id="ARBA00022840"/>
    </source>
</evidence>
<dbReference type="InterPro" id="IPR004147">
    <property type="entry name" value="ABC1_dom"/>
</dbReference>
<dbReference type="AlphaFoldDB" id="Q1QAX2"/>
<name>Q1QAX2_PSYCK</name>
<feature type="domain" description="ABC1 atypical kinase-like" evidence="5">
    <location>
        <begin position="138"/>
        <end position="383"/>
    </location>
</feature>
<keyword evidence="2" id="KW-0808">Transferase</keyword>
<keyword evidence="3" id="KW-0547">Nucleotide-binding</keyword>
<dbReference type="eggNOG" id="COG0661">
    <property type="taxonomic scope" value="Bacteria"/>
</dbReference>
<dbReference type="GO" id="GO:0006744">
    <property type="term" value="P:ubiquinone biosynthetic process"/>
    <property type="evidence" value="ECO:0007669"/>
    <property type="project" value="TreeGrafter"/>
</dbReference>
<proteinExistence type="inferred from homology"/>
<accession>Q1QAX2</accession>
<dbReference type="STRING" id="335284.Pcryo_1402"/>
<dbReference type="HOGENOM" id="CLU_006533_9_3_6"/>
<evidence type="ECO:0000313" key="7">
    <source>
        <dbReference type="Proteomes" id="UP000002425"/>
    </source>
</evidence>
<dbReference type="InterPro" id="IPR011009">
    <property type="entry name" value="Kinase-like_dom_sf"/>
</dbReference>
<keyword evidence="7" id="KW-1185">Reference proteome</keyword>